<dbReference type="STRING" id="1220495.SAMN05216288_1176"/>
<protein>
    <submittedName>
        <fullName evidence="1">Uncharacterized protein</fullName>
    </submittedName>
</protein>
<keyword evidence="2" id="KW-1185">Reference proteome</keyword>
<dbReference type="EMBL" id="FRBQ01000001">
    <property type="protein sequence ID" value="SHL14672.1"/>
    <property type="molecule type" value="Genomic_DNA"/>
</dbReference>
<accession>A0A1M6Y985</accession>
<dbReference type="Proteomes" id="UP000184305">
    <property type="component" value="Unassembled WGS sequence"/>
</dbReference>
<organism evidence="1 2">
    <name type="scientific">Phytopseudomonas punonensis</name>
    <dbReference type="NCBI Taxonomy" id="1220495"/>
    <lineage>
        <taxon>Bacteria</taxon>
        <taxon>Pseudomonadati</taxon>
        <taxon>Pseudomonadota</taxon>
        <taxon>Gammaproteobacteria</taxon>
        <taxon>Pseudomonadales</taxon>
        <taxon>Pseudomonadaceae</taxon>
        <taxon>Phytopseudomonas</taxon>
    </lineage>
</organism>
<reference evidence="2" key="1">
    <citation type="submission" date="2016-11" db="EMBL/GenBank/DDBJ databases">
        <authorList>
            <person name="Varghese N."/>
            <person name="Submissions S."/>
        </authorList>
    </citation>
    <scope>NUCLEOTIDE SEQUENCE [LARGE SCALE GENOMIC DNA]</scope>
    <source>
        <strain evidence="2">CECT 8089</strain>
    </source>
</reference>
<evidence type="ECO:0000313" key="1">
    <source>
        <dbReference type="EMBL" id="SHL14672.1"/>
    </source>
</evidence>
<evidence type="ECO:0000313" key="2">
    <source>
        <dbReference type="Proteomes" id="UP000184305"/>
    </source>
</evidence>
<gene>
    <name evidence="1" type="ORF">SAMN05216288_1176</name>
</gene>
<name>A0A1M6Y985_9GAMM</name>
<dbReference type="AlphaFoldDB" id="A0A1M6Y985"/>
<sequence length="72" mass="8016">MSLNQPCWQPVGWMTLFSSTMTAPRWTDEASSTLQTTSVALVEHSDTQVALSWMSLRSSRATSQSNTHEVRA</sequence>
<proteinExistence type="predicted"/>